<accession>A0A2A9G2L6</accession>
<comment type="caution">
    <text evidence="1">The sequence shown here is derived from an EMBL/GenBank/DDBJ whole genome shotgun (WGS) entry which is preliminary data.</text>
</comment>
<organism evidence="1 2">
    <name type="scientific">Amycolatopsis sulphurea</name>
    <dbReference type="NCBI Taxonomy" id="76022"/>
    <lineage>
        <taxon>Bacteria</taxon>
        <taxon>Bacillati</taxon>
        <taxon>Actinomycetota</taxon>
        <taxon>Actinomycetes</taxon>
        <taxon>Pseudonocardiales</taxon>
        <taxon>Pseudonocardiaceae</taxon>
        <taxon>Amycolatopsis</taxon>
    </lineage>
</organism>
<proteinExistence type="predicted"/>
<dbReference type="AlphaFoldDB" id="A0A2A9G2L6"/>
<evidence type="ECO:0000313" key="2">
    <source>
        <dbReference type="Proteomes" id="UP000243542"/>
    </source>
</evidence>
<reference evidence="1 2" key="1">
    <citation type="submission" date="2017-10" db="EMBL/GenBank/DDBJ databases">
        <title>Sequencing the genomes of 1000 actinobacteria strains.</title>
        <authorList>
            <person name="Klenk H.-P."/>
        </authorList>
    </citation>
    <scope>NUCLEOTIDE SEQUENCE [LARGE SCALE GENOMIC DNA]</scope>
    <source>
        <strain evidence="1 2">DSM 46092</strain>
    </source>
</reference>
<sequence>MAIIRRIFASGAMATSLLPSGRDAGVQVGEQTFTYLEGLGELRLTDFARKQLATQNIVVQAVAPATAITGSDGKTVVGIKTKPEYGTGTVTVTKKPSKGSGRGSGGAVLKNSKARMEIASIRGSVPDGRIYAFLKVNDQWLGEVPLYSTDPSAVQLSIGLEVPPNPVTMKAGGIEVKPTQEGVDAFTKAFGTALFTPKDIVFTAAADGLVWPLPSLPGA</sequence>
<name>A0A2A9G2L6_9PSEU</name>
<protein>
    <submittedName>
        <fullName evidence="1">Uncharacterized protein</fullName>
    </submittedName>
</protein>
<dbReference type="EMBL" id="PDJK01000001">
    <property type="protein sequence ID" value="PFG56985.1"/>
    <property type="molecule type" value="Genomic_DNA"/>
</dbReference>
<gene>
    <name evidence="1" type="ORF">ATK36_0530</name>
</gene>
<dbReference type="Proteomes" id="UP000243542">
    <property type="component" value="Unassembled WGS sequence"/>
</dbReference>
<evidence type="ECO:0000313" key="1">
    <source>
        <dbReference type="EMBL" id="PFG56985.1"/>
    </source>
</evidence>
<keyword evidence="2" id="KW-1185">Reference proteome</keyword>